<protein>
    <submittedName>
        <fullName evidence="3">DUF2846 domain-containing protein</fullName>
    </submittedName>
</protein>
<feature type="domain" description="DUF2846" evidence="2">
    <location>
        <begin position="38"/>
        <end position="115"/>
    </location>
</feature>
<evidence type="ECO:0000256" key="1">
    <source>
        <dbReference type="SAM" id="SignalP"/>
    </source>
</evidence>
<feature type="chain" id="PRO_5047031532" evidence="1">
    <location>
        <begin position="19"/>
        <end position="144"/>
    </location>
</feature>
<evidence type="ECO:0000313" key="3">
    <source>
        <dbReference type="EMBL" id="MFG6447761.1"/>
    </source>
</evidence>
<dbReference type="PIRSF" id="PIRSF012335">
    <property type="entry name" value="UCP012335"/>
    <property type="match status" value="1"/>
</dbReference>
<organism evidence="3 4">
    <name type="scientific">Roseateles rivi</name>
    <dbReference type="NCBI Taxonomy" id="3299028"/>
    <lineage>
        <taxon>Bacteria</taxon>
        <taxon>Pseudomonadati</taxon>
        <taxon>Pseudomonadota</taxon>
        <taxon>Betaproteobacteria</taxon>
        <taxon>Burkholderiales</taxon>
        <taxon>Sphaerotilaceae</taxon>
        <taxon>Roseateles</taxon>
    </lineage>
</organism>
<comment type="caution">
    <text evidence="3">The sequence shown here is derived from an EMBL/GenBank/DDBJ whole genome shotgun (WGS) entry which is preliminary data.</text>
</comment>
<name>A0ABW7FTX8_9BURK</name>
<proteinExistence type="predicted"/>
<gene>
    <name evidence="3" type="ORF">ACG0Z6_05820</name>
</gene>
<accession>A0ABW7FTX8</accession>
<evidence type="ECO:0000313" key="4">
    <source>
        <dbReference type="Proteomes" id="UP001606099"/>
    </source>
</evidence>
<dbReference type="RefSeq" id="WP_394459398.1">
    <property type="nucleotide sequence ID" value="NZ_JBIGHZ010000002.1"/>
</dbReference>
<dbReference type="Proteomes" id="UP001606099">
    <property type="component" value="Unassembled WGS sequence"/>
</dbReference>
<sequence>MKKLIALAAIAINLVGCASVNMGSPGQDAAAKKFVAPANAAGVYIYRNETMGAAVKMDVEVNGKAVGQTAANTFLYKEVAPGKTTVTSKAENTDTVEIDAKPGVLYYIWQEVKMGALYARTKLHLVSEAEGKKGVNETKLAETK</sequence>
<dbReference type="Pfam" id="PF11008">
    <property type="entry name" value="DUF2846"/>
    <property type="match status" value="1"/>
</dbReference>
<feature type="signal peptide" evidence="1">
    <location>
        <begin position="1"/>
        <end position="18"/>
    </location>
</feature>
<dbReference type="InterPro" id="IPR016596">
    <property type="entry name" value="UCP012335"/>
</dbReference>
<dbReference type="EMBL" id="JBIGHZ010000002">
    <property type="protein sequence ID" value="MFG6447761.1"/>
    <property type="molecule type" value="Genomic_DNA"/>
</dbReference>
<evidence type="ECO:0000259" key="2">
    <source>
        <dbReference type="Pfam" id="PF11008"/>
    </source>
</evidence>
<keyword evidence="1" id="KW-0732">Signal</keyword>
<dbReference type="InterPro" id="IPR022548">
    <property type="entry name" value="DUF2846"/>
</dbReference>
<keyword evidence="4" id="KW-1185">Reference proteome</keyword>
<reference evidence="3 4" key="1">
    <citation type="submission" date="2024-08" db="EMBL/GenBank/DDBJ databases">
        <authorList>
            <person name="Lu H."/>
        </authorList>
    </citation>
    <scope>NUCLEOTIDE SEQUENCE [LARGE SCALE GENOMIC DNA]</scope>
    <source>
        <strain evidence="3 4">BYS180W</strain>
    </source>
</reference>